<evidence type="ECO:0000313" key="2">
    <source>
        <dbReference type="EMBL" id="CAB4938767.1"/>
    </source>
</evidence>
<feature type="compositionally biased region" description="Basic residues" evidence="1">
    <location>
        <begin position="1"/>
        <end position="15"/>
    </location>
</feature>
<protein>
    <submittedName>
        <fullName evidence="2">Unannotated protein</fullName>
    </submittedName>
</protein>
<accession>A0A6J7J7Y2</accession>
<dbReference type="EMBL" id="CAFBMK010000223">
    <property type="protein sequence ID" value="CAB4938767.1"/>
    <property type="molecule type" value="Genomic_DNA"/>
</dbReference>
<sequence length="99" mass="10950">MPDRHHSGRRRRRPVSSHGLRPPSALGPAPTIDEEQRALEAAWQETIGGGVPANNARTLNFLLELADCIAVDDQRGVLSKYVAYDDFIAFRDAADRRLG</sequence>
<proteinExistence type="predicted"/>
<evidence type="ECO:0000256" key="1">
    <source>
        <dbReference type="SAM" id="MobiDB-lite"/>
    </source>
</evidence>
<name>A0A6J7J7Y2_9ZZZZ</name>
<gene>
    <name evidence="2" type="ORF">UFOPK3564_02812</name>
</gene>
<organism evidence="2">
    <name type="scientific">freshwater metagenome</name>
    <dbReference type="NCBI Taxonomy" id="449393"/>
    <lineage>
        <taxon>unclassified sequences</taxon>
        <taxon>metagenomes</taxon>
        <taxon>ecological metagenomes</taxon>
    </lineage>
</organism>
<reference evidence="2" key="1">
    <citation type="submission" date="2020-05" db="EMBL/GenBank/DDBJ databases">
        <authorList>
            <person name="Chiriac C."/>
            <person name="Salcher M."/>
            <person name="Ghai R."/>
            <person name="Kavagutti S V."/>
        </authorList>
    </citation>
    <scope>NUCLEOTIDE SEQUENCE</scope>
</reference>
<dbReference type="AlphaFoldDB" id="A0A6J7J7Y2"/>
<feature type="region of interest" description="Disordered" evidence="1">
    <location>
        <begin position="1"/>
        <end position="32"/>
    </location>
</feature>